<evidence type="ECO:0000256" key="15">
    <source>
        <dbReference type="ARBA" id="ARBA00049402"/>
    </source>
</evidence>
<dbReference type="GO" id="GO:0052657">
    <property type="term" value="F:guanine phosphoribosyltransferase activity"/>
    <property type="evidence" value="ECO:0007669"/>
    <property type="project" value="UniProtKB-ARBA"/>
</dbReference>
<dbReference type="GeneID" id="94440452"/>
<evidence type="ECO:0000256" key="5">
    <source>
        <dbReference type="ARBA" id="ARBA00004676"/>
    </source>
</evidence>
<comment type="pathway">
    <text evidence="4 16">Purine metabolism; IMP biosynthesis via salvage pathway; IMP from hypoxanthine: step 1/1.</text>
</comment>
<dbReference type="InterPro" id="IPR050408">
    <property type="entry name" value="HGPRT"/>
</dbReference>
<evidence type="ECO:0000256" key="3">
    <source>
        <dbReference type="ARBA" id="ARBA00004496"/>
    </source>
</evidence>
<dbReference type="PANTHER" id="PTHR43340:SF1">
    <property type="entry name" value="HYPOXANTHINE PHOSPHORIBOSYLTRANSFERASE"/>
    <property type="match status" value="1"/>
</dbReference>
<evidence type="ECO:0000256" key="13">
    <source>
        <dbReference type="ARBA" id="ARBA00022842"/>
    </source>
</evidence>
<dbReference type="SUPFAM" id="SSF53271">
    <property type="entry name" value="PRTase-like"/>
    <property type="match status" value="1"/>
</dbReference>
<dbReference type="GO" id="GO:0000287">
    <property type="term" value="F:magnesium ion binding"/>
    <property type="evidence" value="ECO:0007669"/>
    <property type="project" value="TreeGrafter"/>
</dbReference>
<keyword evidence="7 16" id="KW-0963">Cytoplasm</keyword>
<dbReference type="GO" id="GO:0005829">
    <property type="term" value="C:cytosol"/>
    <property type="evidence" value="ECO:0007669"/>
    <property type="project" value="TreeGrafter"/>
</dbReference>
<dbReference type="EC" id="2.4.2.8" evidence="16"/>
<dbReference type="InterPro" id="IPR000836">
    <property type="entry name" value="PRTase_dom"/>
</dbReference>
<keyword evidence="12 16" id="KW-0547">Nucleotide-binding</keyword>
<dbReference type="STRING" id="1034346.GCA_000313565_00949"/>
<dbReference type="GO" id="GO:0004422">
    <property type="term" value="F:hypoxanthine phosphoribosyltransferase activity"/>
    <property type="evidence" value="ECO:0007669"/>
    <property type="project" value="InterPro"/>
</dbReference>
<accession>A0A2V2FC27</accession>
<evidence type="ECO:0000256" key="4">
    <source>
        <dbReference type="ARBA" id="ARBA00004669"/>
    </source>
</evidence>
<evidence type="ECO:0000256" key="10">
    <source>
        <dbReference type="ARBA" id="ARBA00022723"/>
    </source>
</evidence>
<dbReference type="OrthoDB" id="9802824at2"/>
<evidence type="ECO:0000256" key="12">
    <source>
        <dbReference type="ARBA" id="ARBA00022741"/>
    </source>
</evidence>
<dbReference type="NCBIfam" id="TIGR01203">
    <property type="entry name" value="HGPRTase"/>
    <property type="match status" value="1"/>
</dbReference>
<evidence type="ECO:0000256" key="9">
    <source>
        <dbReference type="ARBA" id="ARBA00022679"/>
    </source>
</evidence>
<dbReference type="GO" id="GO:0032264">
    <property type="term" value="P:IMP salvage"/>
    <property type="evidence" value="ECO:0007669"/>
    <property type="project" value="UniProtKB-UniPathway"/>
</dbReference>
<keyword evidence="8 16" id="KW-0328">Glycosyltransferase</keyword>
<keyword evidence="20" id="KW-1185">Reference proteome</keyword>
<evidence type="ECO:0000313" key="18">
    <source>
        <dbReference type="EMBL" id="MDY5169748.1"/>
    </source>
</evidence>
<reference evidence="18" key="2">
    <citation type="submission" date="2022-03" db="EMBL/GenBank/DDBJ databases">
        <title>First case of bacteraemia caused by Dielma fastidiosa in a patient hospitalised with diverticulitis.</title>
        <authorList>
            <person name="Forman-Ankjaer B."/>
            <person name="Hvid-Jensen F."/>
            <person name="Kobel C.M."/>
            <person name="Greve T."/>
        </authorList>
    </citation>
    <scope>NUCLEOTIDE SEQUENCE</scope>
    <source>
        <strain evidence="18">AUH_DF_2021</strain>
    </source>
</reference>
<evidence type="ECO:0000256" key="8">
    <source>
        <dbReference type="ARBA" id="ARBA00022676"/>
    </source>
</evidence>
<dbReference type="FunFam" id="3.40.50.2020:FF:000006">
    <property type="entry name" value="Hypoxanthine phosphoribosyltransferase"/>
    <property type="match status" value="1"/>
</dbReference>
<evidence type="ECO:0000256" key="2">
    <source>
        <dbReference type="ARBA" id="ARBA00002049"/>
    </source>
</evidence>
<comment type="caution">
    <text evidence="18">The sequence shown here is derived from an EMBL/GenBank/DDBJ whole genome shotgun (WGS) entry which is preliminary data.</text>
</comment>
<protein>
    <recommendedName>
        <fullName evidence="16">Hypoxanthine phosphoribosyltransferase</fullName>
        <ecNumber evidence="16">2.4.2.8</ecNumber>
    </recommendedName>
</protein>
<evidence type="ECO:0000313" key="20">
    <source>
        <dbReference type="Proteomes" id="UP000247612"/>
    </source>
</evidence>
<dbReference type="CDD" id="cd06223">
    <property type="entry name" value="PRTases_typeI"/>
    <property type="match status" value="1"/>
</dbReference>
<evidence type="ECO:0000256" key="7">
    <source>
        <dbReference type="ARBA" id="ARBA00022490"/>
    </source>
</evidence>
<dbReference type="GO" id="GO:0006166">
    <property type="term" value="P:purine ribonucleoside salvage"/>
    <property type="evidence" value="ECO:0007669"/>
    <property type="project" value="UniProtKB-KW"/>
</dbReference>
<dbReference type="Proteomes" id="UP001276902">
    <property type="component" value="Unassembled WGS sequence"/>
</dbReference>
<gene>
    <name evidence="18" type="primary">hpt</name>
    <name evidence="19" type="ORF">DES51_11267</name>
    <name evidence="18" type="ORF">MQE39_16650</name>
</gene>
<feature type="domain" description="Phosphoribosyltransferase" evidence="17">
    <location>
        <begin position="14"/>
        <end position="160"/>
    </location>
</feature>
<dbReference type="UniPathway" id="UPA00591">
    <property type="reaction ID" value="UER00648"/>
</dbReference>
<comment type="subcellular location">
    <subcellularLocation>
        <location evidence="3 16">Cytoplasm</location>
    </subcellularLocation>
</comment>
<comment type="catalytic activity">
    <reaction evidence="15">
        <text>IMP + diphosphate = hypoxanthine + 5-phospho-alpha-D-ribose 1-diphosphate</text>
        <dbReference type="Rhea" id="RHEA:17973"/>
        <dbReference type="ChEBI" id="CHEBI:17368"/>
        <dbReference type="ChEBI" id="CHEBI:33019"/>
        <dbReference type="ChEBI" id="CHEBI:58017"/>
        <dbReference type="ChEBI" id="CHEBI:58053"/>
        <dbReference type="EC" id="2.4.2.8"/>
    </reaction>
    <physiologicalReaction direction="right-to-left" evidence="15">
        <dbReference type="Rhea" id="RHEA:17975"/>
    </physiologicalReaction>
</comment>
<comment type="function">
    <text evidence="2">Purine salvage pathway enzyme that catalyzes the transfer of the ribosyl-5-phosphate group from 5-phospho-alpha-D-ribose 1-diphosphate (PRPP) to the N9 position of the 6-oxopurines hypoxanthine and guanine to form the corresponding ribonucleotides IMP (inosine 5'-monophosphate) and GMP (guanosine 5'-monophosphate), with the release of PPi.</text>
</comment>
<dbReference type="EMBL" id="QJKH01000012">
    <property type="protein sequence ID" value="PXX77127.1"/>
    <property type="molecule type" value="Genomic_DNA"/>
</dbReference>
<evidence type="ECO:0000313" key="19">
    <source>
        <dbReference type="EMBL" id="PXX77127.1"/>
    </source>
</evidence>
<dbReference type="InterPro" id="IPR005904">
    <property type="entry name" value="Hxn_phspho_trans"/>
</dbReference>
<dbReference type="RefSeq" id="WP_022937263.1">
    <property type="nucleotide sequence ID" value="NZ_BAABZA010000001.1"/>
</dbReference>
<name>A0A2V2FC27_9FIRM</name>
<comment type="similarity">
    <text evidence="6 16">Belongs to the purine/pyrimidine phosphoribosyltransferase family.</text>
</comment>
<keyword evidence="10 16" id="KW-0479">Metal-binding</keyword>
<dbReference type="InterPro" id="IPR029057">
    <property type="entry name" value="PRTase-like"/>
</dbReference>
<organism evidence="18 21">
    <name type="scientific">Dielma fastidiosa</name>
    <dbReference type="NCBI Taxonomy" id="1034346"/>
    <lineage>
        <taxon>Bacteria</taxon>
        <taxon>Bacillati</taxon>
        <taxon>Bacillota</taxon>
        <taxon>Erysipelotrichia</taxon>
        <taxon>Erysipelotrichales</taxon>
        <taxon>Erysipelotrichaceae</taxon>
        <taxon>Dielma</taxon>
    </lineage>
</organism>
<proteinExistence type="inferred from homology"/>
<evidence type="ECO:0000256" key="1">
    <source>
        <dbReference type="ARBA" id="ARBA00001946"/>
    </source>
</evidence>
<comment type="cofactor">
    <cofactor evidence="1 16">
        <name>Mg(2+)</name>
        <dbReference type="ChEBI" id="CHEBI:18420"/>
    </cofactor>
</comment>
<dbReference type="GO" id="GO:0032263">
    <property type="term" value="P:GMP salvage"/>
    <property type="evidence" value="ECO:0007669"/>
    <property type="project" value="TreeGrafter"/>
</dbReference>
<dbReference type="GO" id="GO:0046100">
    <property type="term" value="P:hypoxanthine metabolic process"/>
    <property type="evidence" value="ECO:0007669"/>
    <property type="project" value="TreeGrafter"/>
</dbReference>
<evidence type="ECO:0000256" key="11">
    <source>
        <dbReference type="ARBA" id="ARBA00022726"/>
    </source>
</evidence>
<evidence type="ECO:0000313" key="21">
    <source>
        <dbReference type="Proteomes" id="UP001276902"/>
    </source>
</evidence>
<dbReference type="PANTHER" id="PTHR43340">
    <property type="entry name" value="HYPOXANTHINE-GUANINE PHOSPHORIBOSYLTRANSFERASE"/>
    <property type="match status" value="1"/>
</dbReference>
<dbReference type="AlphaFoldDB" id="A0A2V2FC27"/>
<sequence>MHQDMKKILVSEDQIIARSKELGKQISEDYTCAKELPLVVGLLKGSVPFLAELIKHIDLDVCIDFMDVSSYEGTESIGDVKVNMDLSSSVKGIPVLLVEDIIDTGRTLKEVTRLLKNKGASDVKVVSLLDKPDRRTVEIEADYVGFVVPNEFVVGFGLDYDQKYRTLPYVGVLKDEVYQ</sequence>
<dbReference type="EMBL" id="JALDAW010000023">
    <property type="protein sequence ID" value="MDY5169748.1"/>
    <property type="molecule type" value="Genomic_DNA"/>
</dbReference>
<evidence type="ECO:0000256" key="16">
    <source>
        <dbReference type="RuleBase" id="RU364099"/>
    </source>
</evidence>
<dbReference type="Gene3D" id="3.40.50.2020">
    <property type="match status" value="1"/>
</dbReference>
<keyword evidence="13 16" id="KW-0460">Magnesium</keyword>
<dbReference type="GO" id="GO:0006178">
    <property type="term" value="P:guanine salvage"/>
    <property type="evidence" value="ECO:0007669"/>
    <property type="project" value="TreeGrafter"/>
</dbReference>
<dbReference type="Proteomes" id="UP000247612">
    <property type="component" value="Unassembled WGS sequence"/>
</dbReference>
<evidence type="ECO:0000256" key="14">
    <source>
        <dbReference type="ARBA" id="ARBA00048811"/>
    </source>
</evidence>
<dbReference type="Pfam" id="PF00156">
    <property type="entry name" value="Pribosyltran"/>
    <property type="match status" value="1"/>
</dbReference>
<evidence type="ECO:0000259" key="17">
    <source>
        <dbReference type="Pfam" id="PF00156"/>
    </source>
</evidence>
<keyword evidence="9 16" id="KW-0808">Transferase</keyword>
<evidence type="ECO:0000256" key="6">
    <source>
        <dbReference type="ARBA" id="ARBA00008391"/>
    </source>
</evidence>
<dbReference type="GO" id="GO:0000166">
    <property type="term" value="F:nucleotide binding"/>
    <property type="evidence" value="ECO:0007669"/>
    <property type="project" value="UniProtKB-KW"/>
</dbReference>
<keyword evidence="11 16" id="KW-0660">Purine salvage</keyword>
<comment type="pathway">
    <text evidence="5">Purine metabolism; GMP biosynthesis via salvage pathway; GMP from guanine: step 1/1.</text>
</comment>
<comment type="catalytic activity">
    <reaction evidence="14">
        <text>GMP + diphosphate = guanine + 5-phospho-alpha-D-ribose 1-diphosphate</text>
        <dbReference type="Rhea" id="RHEA:25424"/>
        <dbReference type="ChEBI" id="CHEBI:16235"/>
        <dbReference type="ChEBI" id="CHEBI:33019"/>
        <dbReference type="ChEBI" id="CHEBI:58017"/>
        <dbReference type="ChEBI" id="CHEBI:58115"/>
        <dbReference type="EC" id="2.4.2.8"/>
    </reaction>
    <physiologicalReaction direction="right-to-left" evidence="14">
        <dbReference type="Rhea" id="RHEA:25426"/>
    </physiologicalReaction>
</comment>
<reference evidence="19 20" key="1">
    <citation type="submission" date="2018-05" db="EMBL/GenBank/DDBJ databases">
        <title>Genomic Encyclopedia of Type Strains, Phase IV (KMG-IV): sequencing the most valuable type-strain genomes for metagenomic binning, comparative biology and taxonomic classification.</title>
        <authorList>
            <person name="Goeker M."/>
        </authorList>
    </citation>
    <scope>NUCLEOTIDE SEQUENCE [LARGE SCALE GENOMIC DNA]</scope>
    <source>
        <strain evidence="19 20">JC118</strain>
    </source>
</reference>